<sequence length="84" mass="9531">MQRSKRTDHTKTEQTSVHKTTDNSKTSEDPYKIGEDTGFACSAQDCTGLIPSLPESEAQIEMYQELFPYMAKAETPEREKAEKE</sequence>
<proteinExistence type="predicted"/>
<dbReference type="EMBL" id="DXEK01000137">
    <property type="protein sequence ID" value="HIX77576.1"/>
    <property type="molecule type" value="Genomic_DNA"/>
</dbReference>
<organism evidence="2 3">
    <name type="scientific">Candidatus Fusicatenibacter merdavium</name>
    <dbReference type="NCBI Taxonomy" id="2838600"/>
    <lineage>
        <taxon>Bacteria</taxon>
        <taxon>Bacillati</taxon>
        <taxon>Bacillota</taxon>
        <taxon>Clostridia</taxon>
        <taxon>Lachnospirales</taxon>
        <taxon>Lachnospiraceae</taxon>
        <taxon>Fusicatenibacter</taxon>
    </lineage>
</organism>
<accession>A0A9D2BIP0</accession>
<protein>
    <submittedName>
        <fullName evidence="2">Uncharacterized protein</fullName>
    </submittedName>
</protein>
<dbReference type="Proteomes" id="UP000886890">
    <property type="component" value="Unassembled WGS sequence"/>
</dbReference>
<reference evidence="2" key="1">
    <citation type="journal article" date="2021" name="PeerJ">
        <title>Extensive microbial diversity within the chicken gut microbiome revealed by metagenomics and culture.</title>
        <authorList>
            <person name="Gilroy R."/>
            <person name="Ravi A."/>
            <person name="Getino M."/>
            <person name="Pursley I."/>
            <person name="Horton D.L."/>
            <person name="Alikhan N.F."/>
            <person name="Baker D."/>
            <person name="Gharbi K."/>
            <person name="Hall N."/>
            <person name="Watson M."/>
            <person name="Adriaenssens E.M."/>
            <person name="Foster-Nyarko E."/>
            <person name="Jarju S."/>
            <person name="Secka A."/>
            <person name="Antonio M."/>
            <person name="Oren A."/>
            <person name="Chaudhuri R.R."/>
            <person name="La Ragione R."/>
            <person name="Hildebrand F."/>
            <person name="Pallen M.J."/>
        </authorList>
    </citation>
    <scope>NUCLEOTIDE SEQUENCE</scope>
    <source>
        <strain evidence="2">CHK183-1962</strain>
    </source>
</reference>
<feature type="compositionally biased region" description="Basic and acidic residues" evidence="1">
    <location>
        <begin position="1"/>
        <end position="12"/>
    </location>
</feature>
<evidence type="ECO:0000256" key="1">
    <source>
        <dbReference type="SAM" id="MobiDB-lite"/>
    </source>
</evidence>
<evidence type="ECO:0000313" key="2">
    <source>
        <dbReference type="EMBL" id="HIX77576.1"/>
    </source>
</evidence>
<evidence type="ECO:0000313" key="3">
    <source>
        <dbReference type="Proteomes" id="UP000886890"/>
    </source>
</evidence>
<name>A0A9D2BIP0_9FIRM</name>
<dbReference type="AlphaFoldDB" id="A0A9D2BIP0"/>
<reference evidence="2" key="2">
    <citation type="submission" date="2021-04" db="EMBL/GenBank/DDBJ databases">
        <authorList>
            <person name="Gilroy R."/>
        </authorList>
    </citation>
    <scope>NUCLEOTIDE SEQUENCE</scope>
    <source>
        <strain evidence="2">CHK183-1962</strain>
    </source>
</reference>
<comment type="caution">
    <text evidence="2">The sequence shown here is derived from an EMBL/GenBank/DDBJ whole genome shotgun (WGS) entry which is preliminary data.</text>
</comment>
<feature type="compositionally biased region" description="Basic and acidic residues" evidence="1">
    <location>
        <begin position="19"/>
        <end position="32"/>
    </location>
</feature>
<gene>
    <name evidence="2" type="ORF">H9734_08295</name>
</gene>
<feature type="region of interest" description="Disordered" evidence="1">
    <location>
        <begin position="1"/>
        <end position="32"/>
    </location>
</feature>